<sequence>MPSETKNGTDTKGGRTSASGKDITLLEEFLVSINYPLNVCGNQDITGHSIYKIAQSCQKLRYLNIGFCGNITDDFIYKIVEACKLELLSCHNITDNSVNILLQLIHNLEYLELDQCGFITDSSICNIANFCPKLEHLDIGACDVSDTSICNIVRSCKKLKYLDIRCCRHITDKVIDGISQHCFNLEFLSMISTNVSKNALRKLNPKIKTKQDSTLDMGSEEELNDLRTSLVYLVQDLWLSYANLEDIVQYCDDKIKGEHYKRSIAELERDMRGMAERLGLMVSMYGLKEKINYQPTKPELGTNYAITNIFNSGFFTTYSEASVKTRNKKKIDKSPSNITDRAVSGIVKQVSANPDIF</sequence>
<dbReference type="PANTHER" id="PTHR13318">
    <property type="entry name" value="PARTNER OF PAIRED, ISOFORM B-RELATED"/>
    <property type="match status" value="1"/>
</dbReference>
<evidence type="ECO:0000259" key="1">
    <source>
        <dbReference type="Pfam" id="PF25372"/>
    </source>
</evidence>
<dbReference type="InterPro" id="IPR032675">
    <property type="entry name" value="LRR_dom_sf"/>
</dbReference>
<name>A0A397IMA7_9GLOM</name>
<dbReference type="Pfam" id="PF25372">
    <property type="entry name" value="DUF7885"/>
    <property type="match status" value="1"/>
</dbReference>
<keyword evidence="3" id="KW-1185">Reference proteome</keyword>
<dbReference type="InterPro" id="IPR006553">
    <property type="entry name" value="Leu-rich_rpt_Cys-con_subtyp"/>
</dbReference>
<reference evidence="2 3" key="1">
    <citation type="submission" date="2018-08" db="EMBL/GenBank/DDBJ databases">
        <title>Genome and evolution of the arbuscular mycorrhizal fungus Diversispora epigaea (formerly Glomus versiforme) and its bacterial endosymbionts.</title>
        <authorList>
            <person name="Sun X."/>
            <person name="Fei Z."/>
            <person name="Harrison M."/>
        </authorList>
    </citation>
    <scope>NUCLEOTIDE SEQUENCE [LARGE SCALE GENOMIC DNA]</scope>
    <source>
        <strain evidence="2 3">IT104</strain>
    </source>
</reference>
<dbReference type="PANTHER" id="PTHR13318:SF190">
    <property type="entry name" value="PARTNER OF PAIRED, ISOFORM B"/>
    <property type="match status" value="1"/>
</dbReference>
<accession>A0A397IMA7</accession>
<dbReference type="EMBL" id="PQFF01000176">
    <property type="protein sequence ID" value="RHZ77061.1"/>
    <property type="molecule type" value="Genomic_DNA"/>
</dbReference>
<proteinExistence type="predicted"/>
<dbReference type="GO" id="GO:0019005">
    <property type="term" value="C:SCF ubiquitin ligase complex"/>
    <property type="evidence" value="ECO:0007669"/>
    <property type="project" value="TreeGrafter"/>
</dbReference>
<dbReference type="Proteomes" id="UP000266861">
    <property type="component" value="Unassembled WGS sequence"/>
</dbReference>
<dbReference type="STRING" id="1348612.A0A397IMA7"/>
<comment type="caution">
    <text evidence="2">The sequence shown here is derived from an EMBL/GenBank/DDBJ whole genome shotgun (WGS) entry which is preliminary data.</text>
</comment>
<evidence type="ECO:0000313" key="3">
    <source>
        <dbReference type="Proteomes" id="UP000266861"/>
    </source>
</evidence>
<dbReference type="AlphaFoldDB" id="A0A397IMA7"/>
<evidence type="ECO:0000313" key="2">
    <source>
        <dbReference type="EMBL" id="RHZ77061.1"/>
    </source>
</evidence>
<organism evidence="2 3">
    <name type="scientific">Diversispora epigaea</name>
    <dbReference type="NCBI Taxonomy" id="1348612"/>
    <lineage>
        <taxon>Eukaryota</taxon>
        <taxon>Fungi</taxon>
        <taxon>Fungi incertae sedis</taxon>
        <taxon>Mucoromycota</taxon>
        <taxon>Glomeromycotina</taxon>
        <taxon>Glomeromycetes</taxon>
        <taxon>Diversisporales</taxon>
        <taxon>Diversisporaceae</taxon>
        <taxon>Diversispora</taxon>
    </lineage>
</organism>
<dbReference type="SUPFAM" id="SSF52047">
    <property type="entry name" value="RNI-like"/>
    <property type="match status" value="1"/>
</dbReference>
<dbReference type="GO" id="GO:0031146">
    <property type="term" value="P:SCF-dependent proteasomal ubiquitin-dependent protein catabolic process"/>
    <property type="evidence" value="ECO:0007669"/>
    <property type="project" value="TreeGrafter"/>
</dbReference>
<protein>
    <recommendedName>
        <fullName evidence="1">F-box/LRR-repeat protein 15-like leucin rich repeat domain-containing protein</fullName>
    </recommendedName>
</protein>
<feature type="domain" description="F-box/LRR-repeat protein 15-like leucin rich repeat" evidence="1">
    <location>
        <begin position="52"/>
        <end position="175"/>
    </location>
</feature>
<gene>
    <name evidence="2" type="ORF">Glove_186g147</name>
</gene>
<dbReference type="Gene3D" id="3.80.10.10">
    <property type="entry name" value="Ribonuclease Inhibitor"/>
    <property type="match status" value="1"/>
</dbReference>
<dbReference type="InterPro" id="IPR057207">
    <property type="entry name" value="FBXL15_LRR"/>
</dbReference>
<dbReference type="SMART" id="SM00367">
    <property type="entry name" value="LRR_CC"/>
    <property type="match status" value="6"/>
</dbReference>
<dbReference type="OrthoDB" id="10257471at2759"/>